<dbReference type="Pfam" id="PF15982">
    <property type="entry name" value="TMEM135_C_rich"/>
    <property type="match status" value="1"/>
</dbReference>
<evidence type="ECO:0000256" key="7">
    <source>
        <dbReference type="SAM" id="Phobius"/>
    </source>
</evidence>
<reference evidence="9 10" key="1">
    <citation type="journal article" date="2024" name="Nat. Commun.">
        <title>Phylogenomics reveals the evolutionary origins of lichenization in chlorophyte algae.</title>
        <authorList>
            <person name="Puginier C."/>
            <person name="Libourel C."/>
            <person name="Otte J."/>
            <person name="Skaloud P."/>
            <person name="Haon M."/>
            <person name="Grisel S."/>
            <person name="Petersen M."/>
            <person name="Berrin J.G."/>
            <person name="Delaux P.M."/>
            <person name="Dal Grande F."/>
            <person name="Keller J."/>
        </authorList>
    </citation>
    <scope>NUCLEOTIDE SEQUENCE [LARGE SCALE GENOMIC DNA]</scope>
    <source>
        <strain evidence="9 10">SAG 2043</strain>
    </source>
</reference>
<gene>
    <name evidence="9" type="ORF">WJX72_001016</name>
</gene>
<keyword evidence="5 7" id="KW-0472">Membrane</keyword>
<sequence length="540" mass="60061">MSALPPPVPRSASEPARNAPKTTASLLERRASLYHPLAIFDHQRAWERLGNALVRGAFSGFCLRGGLHLVGLLFALVLKSRKKHRAHSINLWQRLQDTLRYTAFLGSLSGVYVAADEAIAAVVGKRKSAKWRALVAGAAAGPTILLTGRKDRHTSLALYILLRGITLLVRCGNKPSAPKPVQLLLTPTRWKHGDTALMCLATSQILYSWMMLPQTLPAAYVRFLNKHGGKERWRCDAIRELAIRNKQGLEPGPLKLLQHTDLRDFHARIPCGILHPGQTCNQHFASFLPEAYLRALPVYLPVYFLPAILVHRKHLIQKETAAKIWRRVGLGVLRSSLFLALYCTLAWRGACAAHNLTGRTTGFIIAASCWAGGLATLAEKKSRRMELALYCLSRAAESFALCLAQWGWVHPRSLPKRLDVLIFCAAVAAIMHCYSDSHGRHRDVFRSKYLNVLDFVFGNTGFEDDSLKHHPSTKDLLNRITPEVRMPVNTLAWRERCGSFVGGLERLGEARDSLDSPRSTSSDLGIPTGFRSLPPNTPER</sequence>
<keyword evidence="10" id="KW-1185">Reference proteome</keyword>
<organism evidence="9 10">
    <name type="scientific">[Myrmecia] bisecta</name>
    <dbReference type="NCBI Taxonomy" id="41462"/>
    <lineage>
        <taxon>Eukaryota</taxon>
        <taxon>Viridiplantae</taxon>
        <taxon>Chlorophyta</taxon>
        <taxon>core chlorophytes</taxon>
        <taxon>Trebouxiophyceae</taxon>
        <taxon>Trebouxiales</taxon>
        <taxon>Trebouxiaceae</taxon>
        <taxon>Myrmecia</taxon>
    </lineage>
</organism>
<protein>
    <recommendedName>
        <fullName evidence="8">Transmembrane protein 135 N-terminal domain-containing protein</fullName>
    </recommendedName>
</protein>
<evidence type="ECO:0000256" key="3">
    <source>
        <dbReference type="ARBA" id="ARBA00022692"/>
    </source>
</evidence>
<dbReference type="EMBL" id="JALJOR010000013">
    <property type="protein sequence ID" value="KAK9806740.1"/>
    <property type="molecule type" value="Genomic_DNA"/>
</dbReference>
<evidence type="ECO:0000256" key="1">
    <source>
        <dbReference type="ARBA" id="ARBA00004127"/>
    </source>
</evidence>
<dbReference type="PANTHER" id="PTHR12459:SF15">
    <property type="entry name" value="TRANSMEMBRANE PROTEIN 135"/>
    <property type="match status" value="1"/>
</dbReference>
<feature type="domain" description="Transmembrane protein 135 N-terminal" evidence="8">
    <location>
        <begin position="279"/>
        <end position="398"/>
    </location>
</feature>
<dbReference type="GO" id="GO:0012505">
    <property type="term" value="C:endomembrane system"/>
    <property type="evidence" value="ECO:0007669"/>
    <property type="project" value="UniProtKB-SubCell"/>
</dbReference>
<dbReference type="PANTHER" id="PTHR12459">
    <property type="entry name" value="TRANSMEMBRANE PROTEIN 135-RELATED"/>
    <property type="match status" value="1"/>
</dbReference>
<feature type="region of interest" description="Disordered" evidence="6">
    <location>
        <begin position="1"/>
        <end position="21"/>
    </location>
</feature>
<evidence type="ECO:0000259" key="8">
    <source>
        <dbReference type="Pfam" id="PF15982"/>
    </source>
</evidence>
<proteinExistence type="inferred from homology"/>
<comment type="subcellular location">
    <subcellularLocation>
        <location evidence="1">Endomembrane system</location>
        <topology evidence="1">Multi-pass membrane protein</topology>
    </subcellularLocation>
</comment>
<dbReference type="Proteomes" id="UP001489004">
    <property type="component" value="Unassembled WGS sequence"/>
</dbReference>
<accession>A0AAW1P9W9</accession>
<keyword evidence="3 7" id="KW-0812">Transmembrane</keyword>
<dbReference type="InterPro" id="IPR026749">
    <property type="entry name" value="Tmem135"/>
</dbReference>
<comment type="caution">
    <text evidence="9">The sequence shown here is derived from an EMBL/GenBank/DDBJ whole genome shotgun (WGS) entry which is preliminary data.</text>
</comment>
<evidence type="ECO:0000256" key="5">
    <source>
        <dbReference type="ARBA" id="ARBA00023136"/>
    </source>
</evidence>
<feature type="transmembrane region" description="Helical" evidence="7">
    <location>
        <begin position="291"/>
        <end position="310"/>
    </location>
</feature>
<dbReference type="AlphaFoldDB" id="A0AAW1P9W9"/>
<keyword evidence="4 7" id="KW-1133">Transmembrane helix</keyword>
<evidence type="ECO:0000256" key="2">
    <source>
        <dbReference type="ARBA" id="ARBA00008924"/>
    </source>
</evidence>
<evidence type="ECO:0000256" key="6">
    <source>
        <dbReference type="SAM" id="MobiDB-lite"/>
    </source>
</evidence>
<name>A0AAW1P9W9_9CHLO</name>
<feature type="region of interest" description="Disordered" evidence="6">
    <location>
        <begin position="511"/>
        <end position="540"/>
    </location>
</feature>
<dbReference type="InterPro" id="IPR031926">
    <property type="entry name" value="TMEM135_N"/>
</dbReference>
<evidence type="ECO:0000313" key="9">
    <source>
        <dbReference type="EMBL" id="KAK9806740.1"/>
    </source>
</evidence>
<evidence type="ECO:0000256" key="4">
    <source>
        <dbReference type="ARBA" id="ARBA00022989"/>
    </source>
</evidence>
<feature type="transmembrane region" description="Helical" evidence="7">
    <location>
        <begin position="356"/>
        <end position="375"/>
    </location>
</feature>
<evidence type="ECO:0000313" key="10">
    <source>
        <dbReference type="Proteomes" id="UP001489004"/>
    </source>
</evidence>
<comment type="similarity">
    <text evidence="2">Belongs to the TMEM135 family.</text>
</comment>
<feature type="transmembrane region" description="Helical" evidence="7">
    <location>
        <begin position="331"/>
        <end position="350"/>
    </location>
</feature>